<dbReference type="Proteomes" id="UP000053599">
    <property type="component" value="Unassembled WGS sequence"/>
</dbReference>
<name>A0A0D1YVN4_9EURO</name>
<dbReference type="HOGENOM" id="CLU_014758_0_0_1"/>
<organism evidence="2 3">
    <name type="scientific">Exophiala sideris</name>
    <dbReference type="NCBI Taxonomy" id="1016849"/>
    <lineage>
        <taxon>Eukaryota</taxon>
        <taxon>Fungi</taxon>
        <taxon>Dikarya</taxon>
        <taxon>Ascomycota</taxon>
        <taxon>Pezizomycotina</taxon>
        <taxon>Eurotiomycetes</taxon>
        <taxon>Chaetothyriomycetidae</taxon>
        <taxon>Chaetothyriales</taxon>
        <taxon>Herpotrichiellaceae</taxon>
        <taxon>Exophiala</taxon>
    </lineage>
</organism>
<feature type="region of interest" description="Disordered" evidence="1">
    <location>
        <begin position="388"/>
        <end position="472"/>
    </location>
</feature>
<feature type="compositionally biased region" description="Basic and acidic residues" evidence="1">
    <location>
        <begin position="164"/>
        <end position="196"/>
    </location>
</feature>
<accession>A0A0D1YVN4</accession>
<sequence>MFGMNLWGSVAPGGELLNDRERNPPPRPIPLEFPTYIPSKCGRPLDAHHMKSLCKHILSVRRPFDIQDSHLAQLNVELRQDVQLEDMTPDEDFRSRPFLFDADLNSMLNELGVENEDAYREILRLPPLEGRKKPRLAYSRNFYATLEEMCRYWDDSKDNYYEIESKETEDSASKDSSIKGEKKQSEGRDAPTKDASQETQTNVDQSPILTENAVGDKIRLNTETMEIPTRPRMKQVYKGVRLGNGEQMSPGTRVAAVRNLLKMAVHKFNCRDYDVQPRERLRIGKINLPSTYYNFCVAKMPSDIKLARARMVEGPLLGVHCRTEVRFRSRDGLLEASSDFVGEKYDLFREVSGLLMLAQQRAREGRTPSNEPTPEQWWAVKSRWGDGPTKWGQLSTEVFEDDDPSWSPEERHLQLEKREREEEERQRVDLPTATDLNNLKPEDLISTKALPSSERPQKKKKSNDDTNIRDRTEYKDGKRLMYTAPLRRKWYQEWANVRPNSLTWDDKMIYKRIGMPDPQEGWDDVYMISGANHHACIVKLTVHKNYLEWLETGAVKQDALTRTRQDVDPLSAVRQHHILYMSRSRWFDMFNTEQRKDLLTGIWRLLSWINRDEIPKAEYDRREELRRKQQ</sequence>
<feature type="compositionally biased region" description="Basic and acidic residues" evidence="1">
    <location>
        <begin position="462"/>
        <end position="472"/>
    </location>
</feature>
<gene>
    <name evidence="2" type="ORF">PV11_01245</name>
</gene>
<dbReference type="OrthoDB" id="5407653at2759"/>
<dbReference type="AlphaFoldDB" id="A0A0D1YVN4"/>
<protein>
    <submittedName>
        <fullName evidence="2">Uncharacterized protein</fullName>
    </submittedName>
</protein>
<evidence type="ECO:0000313" key="2">
    <source>
        <dbReference type="EMBL" id="KIV85564.1"/>
    </source>
</evidence>
<feature type="compositionally biased region" description="Basic and acidic residues" evidence="1">
    <location>
        <begin position="408"/>
        <end position="428"/>
    </location>
</feature>
<evidence type="ECO:0000256" key="1">
    <source>
        <dbReference type="SAM" id="MobiDB-lite"/>
    </source>
</evidence>
<reference evidence="2 3" key="1">
    <citation type="submission" date="2015-01" db="EMBL/GenBank/DDBJ databases">
        <title>The Genome Sequence of Exophiala sideris CBS121828.</title>
        <authorList>
            <consortium name="The Broad Institute Genomics Platform"/>
            <person name="Cuomo C."/>
            <person name="de Hoog S."/>
            <person name="Gorbushina A."/>
            <person name="Stielow B."/>
            <person name="Teixiera M."/>
            <person name="Abouelleil A."/>
            <person name="Chapman S.B."/>
            <person name="Priest M."/>
            <person name="Young S.K."/>
            <person name="Wortman J."/>
            <person name="Nusbaum C."/>
            <person name="Birren B."/>
        </authorList>
    </citation>
    <scope>NUCLEOTIDE SEQUENCE [LARGE SCALE GENOMIC DNA]</scope>
    <source>
        <strain evidence="2 3">CBS 121828</strain>
    </source>
</reference>
<evidence type="ECO:0000313" key="3">
    <source>
        <dbReference type="Proteomes" id="UP000053599"/>
    </source>
</evidence>
<feature type="compositionally biased region" description="Polar residues" evidence="1">
    <location>
        <begin position="197"/>
        <end position="209"/>
    </location>
</feature>
<feature type="region of interest" description="Disordered" evidence="1">
    <location>
        <begin position="164"/>
        <end position="224"/>
    </location>
</feature>
<dbReference type="EMBL" id="KN846951">
    <property type="protein sequence ID" value="KIV85564.1"/>
    <property type="molecule type" value="Genomic_DNA"/>
</dbReference>
<dbReference type="STRING" id="1016849.A0A0D1YVN4"/>
<proteinExistence type="predicted"/>